<dbReference type="EMBL" id="CAACVG010009210">
    <property type="protein sequence ID" value="VEN52585.1"/>
    <property type="molecule type" value="Genomic_DNA"/>
</dbReference>
<dbReference type="Proteomes" id="UP000410492">
    <property type="component" value="Unassembled WGS sequence"/>
</dbReference>
<feature type="signal peptide" evidence="2">
    <location>
        <begin position="1"/>
        <end position="17"/>
    </location>
</feature>
<accession>A0A653CXE6</accession>
<evidence type="ECO:0000256" key="1">
    <source>
        <dbReference type="SAM" id="MobiDB-lite"/>
    </source>
</evidence>
<feature type="compositionally biased region" description="Low complexity" evidence="1">
    <location>
        <begin position="47"/>
        <end position="66"/>
    </location>
</feature>
<organism evidence="3 4">
    <name type="scientific">Callosobruchus maculatus</name>
    <name type="common">Southern cowpea weevil</name>
    <name type="synonym">Pulse bruchid</name>
    <dbReference type="NCBI Taxonomy" id="64391"/>
    <lineage>
        <taxon>Eukaryota</taxon>
        <taxon>Metazoa</taxon>
        <taxon>Ecdysozoa</taxon>
        <taxon>Arthropoda</taxon>
        <taxon>Hexapoda</taxon>
        <taxon>Insecta</taxon>
        <taxon>Pterygota</taxon>
        <taxon>Neoptera</taxon>
        <taxon>Endopterygota</taxon>
        <taxon>Coleoptera</taxon>
        <taxon>Polyphaga</taxon>
        <taxon>Cucujiformia</taxon>
        <taxon>Chrysomeloidea</taxon>
        <taxon>Chrysomelidae</taxon>
        <taxon>Bruchinae</taxon>
        <taxon>Bruchini</taxon>
        <taxon>Callosobruchus</taxon>
    </lineage>
</organism>
<evidence type="ECO:0000313" key="4">
    <source>
        <dbReference type="Proteomes" id="UP000410492"/>
    </source>
</evidence>
<dbReference type="AlphaFoldDB" id="A0A653CXE6"/>
<evidence type="ECO:0000256" key="2">
    <source>
        <dbReference type="SAM" id="SignalP"/>
    </source>
</evidence>
<feature type="region of interest" description="Disordered" evidence="1">
    <location>
        <begin position="139"/>
        <end position="158"/>
    </location>
</feature>
<evidence type="ECO:0000313" key="3">
    <source>
        <dbReference type="EMBL" id="VEN52585.1"/>
    </source>
</evidence>
<dbReference type="OrthoDB" id="6764090at2759"/>
<feature type="region of interest" description="Disordered" evidence="1">
    <location>
        <begin position="47"/>
        <end position="90"/>
    </location>
</feature>
<feature type="compositionally biased region" description="Basic and acidic residues" evidence="1">
    <location>
        <begin position="149"/>
        <end position="158"/>
    </location>
</feature>
<feature type="compositionally biased region" description="Acidic residues" evidence="1">
    <location>
        <begin position="67"/>
        <end position="80"/>
    </location>
</feature>
<name>A0A653CXE6_CALMS</name>
<gene>
    <name evidence="3" type="ORF">CALMAC_LOCUS12653</name>
</gene>
<proteinExistence type="predicted"/>
<sequence>MYSLCLFALLAASGVFAAPQDDLANEVVPQGEQAAFNEDFGNAESADNLDAAVAAPEAPLAPAAPVADEDDDDDDDDDSDSFSPFGFAGKKGAASYNVFFPIHFSSSRARSFDGFSSYHAVANSLATGRKGIATSHATSLPSAAAFQRSKPEEKPAEA</sequence>
<reference evidence="3 4" key="1">
    <citation type="submission" date="2019-01" db="EMBL/GenBank/DDBJ databases">
        <authorList>
            <person name="Sayadi A."/>
        </authorList>
    </citation>
    <scope>NUCLEOTIDE SEQUENCE [LARGE SCALE GENOMIC DNA]</scope>
</reference>
<keyword evidence="4" id="KW-1185">Reference proteome</keyword>
<feature type="chain" id="PRO_5024812653" evidence="2">
    <location>
        <begin position="18"/>
        <end position="158"/>
    </location>
</feature>
<keyword evidence="2" id="KW-0732">Signal</keyword>
<protein>
    <submittedName>
        <fullName evidence="3">Uncharacterized protein</fullName>
    </submittedName>
</protein>